<feature type="domain" description="GST C-terminal" evidence="5">
    <location>
        <begin position="1"/>
        <end position="113"/>
    </location>
</feature>
<evidence type="ECO:0000256" key="1">
    <source>
        <dbReference type="ARBA" id="ARBA00010128"/>
    </source>
</evidence>
<dbReference type="PANTHER" id="PTHR43900">
    <property type="entry name" value="GLUTATHIONE S-TRANSFERASE RHO"/>
    <property type="match status" value="1"/>
</dbReference>
<evidence type="ECO:0000313" key="6">
    <source>
        <dbReference type="EMBL" id="KZV22314.1"/>
    </source>
</evidence>
<comment type="similarity">
    <text evidence="1">Belongs to the GST superfamily. Phi family.</text>
</comment>
<dbReference type="AlphaFoldDB" id="A0A2Z7AKI3"/>
<sequence length="113" mass="13153">MEVESHNYNPLIYAMVLELLVSPGMGREPDMELVRDCEGRLGNVLDVYEERLSKTKYLAGDTFTLADLTHLPNTTFLMTEGFRHLIEHRKNVHNWWLDISARPAWNKVLLLQN</sequence>
<dbReference type="CDD" id="cd03187">
    <property type="entry name" value="GST_C_Phi"/>
    <property type="match status" value="1"/>
</dbReference>
<dbReference type="GO" id="GO:0009407">
    <property type="term" value="P:toxin catabolic process"/>
    <property type="evidence" value="ECO:0007669"/>
    <property type="project" value="UniProtKB-ARBA"/>
</dbReference>
<evidence type="ECO:0000256" key="3">
    <source>
        <dbReference type="ARBA" id="ARBA00022679"/>
    </source>
</evidence>
<reference evidence="6 7" key="1">
    <citation type="journal article" date="2015" name="Proc. Natl. Acad. Sci. U.S.A.">
        <title>The resurrection genome of Boea hygrometrica: A blueprint for survival of dehydration.</title>
        <authorList>
            <person name="Xiao L."/>
            <person name="Yang G."/>
            <person name="Zhang L."/>
            <person name="Yang X."/>
            <person name="Zhao S."/>
            <person name="Ji Z."/>
            <person name="Zhou Q."/>
            <person name="Hu M."/>
            <person name="Wang Y."/>
            <person name="Chen M."/>
            <person name="Xu Y."/>
            <person name="Jin H."/>
            <person name="Xiao X."/>
            <person name="Hu G."/>
            <person name="Bao F."/>
            <person name="Hu Y."/>
            <person name="Wan P."/>
            <person name="Li L."/>
            <person name="Deng X."/>
            <person name="Kuang T."/>
            <person name="Xiang C."/>
            <person name="Zhu J.K."/>
            <person name="Oliver M.J."/>
            <person name="He Y."/>
        </authorList>
    </citation>
    <scope>NUCLEOTIDE SEQUENCE [LARGE SCALE GENOMIC DNA]</scope>
    <source>
        <strain evidence="7">cv. XS01</strain>
    </source>
</reference>
<dbReference type="OrthoDB" id="422574at2759"/>
<comment type="catalytic activity">
    <reaction evidence="4">
        <text>RX + glutathione = an S-substituted glutathione + a halide anion + H(+)</text>
        <dbReference type="Rhea" id="RHEA:16437"/>
        <dbReference type="ChEBI" id="CHEBI:15378"/>
        <dbReference type="ChEBI" id="CHEBI:16042"/>
        <dbReference type="ChEBI" id="CHEBI:17792"/>
        <dbReference type="ChEBI" id="CHEBI:57925"/>
        <dbReference type="ChEBI" id="CHEBI:90779"/>
        <dbReference type="EC" id="2.5.1.18"/>
    </reaction>
</comment>
<organism evidence="6 7">
    <name type="scientific">Dorcoceras hygrometricum</name>
    <dbReference type="NCBI Taxonomy" id="472368"/>
    <lineage>
        <taxon>Eukaryota</taxon>
        <taxon>Viridiplantae</taxon>
        <taxon>Streptophyta</taxon>
        <taxon>Embryophyta</taxon>
        <taxon>Tracheophyta</taxon>
        <taxon>Spermatophyta</taxon>
        <taxon>Magnoliopsida</taxon>
        <taxon>eudicotyledons</taxon>
        <taxon>Gunneridae</taxon>
        <taxon>Pentapetalae</taxon>
        <taxon>asterids</taxon>
        <taxon>lamiids</taxon>
        <taxon>Lamiales</taxon>
        <taxon>Gesneriaceae</taxon>
        <taxon>Didymocarpoideae</taxon>
        <taxon>Trichosporeae</taxon>
        <taxon>Loxocarpinae</taxon>
        <taxon>Dorcoceras</taxon>
    </lineage>
</organism>
<accession>A0A2Z7AKI3</accession>
<dbReference type="InterPro" id="IPR034347">
    <property type="entry name" value="GST_Phi_C"/>
</dbReference>
<dbReference type="PANTHER" id="PTHR43900:SF54">
    <property type="entry name" value="GLUTATHIONE S-TRANSFERASE F12"/>
    <property type="match status" value="1"/>
</dbReference>
<evidence type="ECO:0000259" key="5">
    <source>
        <dbReference type="PROSITE" id="PS50405"/>
    </source>
</evidence>
<dbReference type="InterPro" id="IPR010987">
    <property type="entry name" value="Glutathione-S-Trfase_C-like"/>
</dbReference>
<dbReference type="SUPFAM" id="SSF47616">
    <property type="entry name" value="GST C-terminal domain-like"/>
    <property type="match status" value="1"/>
</dbReference>
<dbReference type="PROSITE" id="PS50405">
    <property type="entry name" value="GST_CTER"/>
    <property type="match status" value="1"/>
</dbReference>
<dbReference type="GO" id="GO:0043295">
    <property type="term" value="F:glutathione binding"/>
    <property type="evidence" value="ECO:0007669"/>
    <property type="project" value="TreeGrafter"/>
</dbReference>
<dbReference type="Pfam" id="PF00043">
    <property type="entry name" value="GST_C"/>
    <property type="match status" value="1"/>
</dbReference>
<keyword evidence="3" id="KW-0808">Transferase</keyword>
<dbReference type="EC" id="2.5.1.18" evidence="2"/>
<name>A0A2Z7AKI3_9LAMI</name>
<dbReference type="GO" id="GO:0004364">
    <property type="term" value="F:glutathione transferase activity"/>
    <property type="evidence" value="ECO:0007669"/>
    <property type="project" value="UniProtKB-EC"/>
</dbReference>
<evidence type="ECO:0000256" key="2">
    <source>
        <dbReference type="ARBA" id="ARBA00012452"/>
    </source>
</evidence>
<dbReference type="FunFam" id="1.20.1050.10:FF:000004">
    <property type="entry name" value="Glutathione S-transferase F2"/>
    <property type="match status" value="1"/>
</dbReference>
<dbReference type="EMBL" id="KV014395">
    <property type="protein sequence ID" value="KZV22314.1"/>
    <property type="molecule type" value="Genomic_DNA"/>
</dbReference>
<dbReference type="InterPro" id="IPR036282">
    <property type="entry name" value="Glutathione-S-Trfase_C_sf"/>
</dbReference>
<evidence type="ECO:0000256" key="4">
    <source>
        <dbReference type="ARBA" id="ARBA00047960"/>
    </source>
</evidence>
<dbReference type="GO" id="GO:0005737">
    <property type="term" value="C:cytoplasm"/>
    <property type="evidence" value="ECO:0007669"/>
    <property type="project" value="TreeGrafter"/>
</dbReference>
<dbReference type="GO" id="GO:0006749">
    <property type="term" value="P:glutathione metabolic process"/>
    <property type="evidence" value="ECO:0007669"/>
    <property type="project" value="TreeGrafter"/>
</dbReference>
<protein>
    <recommendedName>
        <fullName evidence="2">glutathione transferase</fullName>
        <ecNumber evidence="2">2.5.1.18</ecNumber>
    </recommendedName>
</protein>
<proteinExistence type="inferred from homology"/>
<dbReference type="Gene3D" id="1.20.1050.10">
    <property type="match status" value="1"/>
</dbReference>
<keyword evidence="7" id="KW-1185">Reference proteome</keyword>
<gene>
    <name evidence="6" type="ORF">F511_34058</name>
</gene>
<evidence type="ECO:0000313" key="7">
    <source>
        <dbReference type="Proteomes" id="UP000250235"/>
    </source>
</evidence>
<dbReference type="Proteomes" id="UP000250235">
    <property type="component" value="Unassembled WGS sequence"/>
</dbReference>
<dbReference type="InterPro" id="IPR004046">
    <property type="entry name" value="GST_C"/>
</dbReference>